<dbReference type="InterPro" id="IPR011025">
    <property type="entry name" value="GproteinA_insert"/>
</dbReference>
<evidence type="ECO:0000256" key="5">
    <source>
        <dbReference type="ARBA" id="ARBA00023224"/>
    </source>
</evidence>
<dbReference type="GO" id="GO:0007186">
    <property type="term" value="P:G protein-coupled receptor signaling pathway"/>
    <property type="evidence" value="ECO:0007669"/>
    <property type="project" value="InterPro"/>
</dbReference>
<dbReference type="PROSITE" id="PS51882">
    <property type="entry name" value="G_ALPHA"/>
    <property type="match status" value="1"/>
</dbReference>
<dbReference type="PRINTS" id="PR00318">
    <property type="entry name" value="GPROTEINA"/>
</dbReference>
<dbReference type="GO" id="GO:0000750">
    <property type="term" value="P:pheromone-dependent signal transduction involved in conjugation with cellular fusion"/>
    <property type="evidence" value="ECO:0007669"/>
    <property type="project" value="TreeGrafter"/>
</dbReference>
<feature type="binding site" evidence="6">
    <location>
        <begin position="190"/>
        <end position="191"/>
    </location>
    <ligand>
        <name>GTP</name>
        <dbReference type="ChEBI" id="CHEBI:37565"/>
    </ligand>
</feature>
<feature type="binding site" evidence="7">
    <location>
        <position position="62"/>
    </location>
    <ligand>
        <name>Mg(2+)</name>
        <dbReference type="ChEBI" id="CHEBI:18420"/>
    </ligand>
</feature>
<gene>
    <name evidence="8" type="primary">BQ5605_C028g10574</name>
    <name evidence="8" type="ORF">BQ5605_C028G10574</name>
</gene>
<dbReference type="STRING" id="796604.A0A2X0N4Y4"/>
<dbReference type="InterPro" id="IPR001019">
    <property type="entry name" value="Gprotein_alpha_su"/>
</dbReference>
<dbReference type="GO" id="GO:0005737">
    <property type="term" value="C:cytoplasm"/>
    <property type="evidence" value="ECO:0007669"/>
    <property type="project" value="TreeGrafter"/>
</dbReference>
<dbReference type="GO" id="GO:0031683">
    <property type="term" value="F:G-protein beta/gamma-subunit complex binding"/>
    <property type="evidence" value="ECO:0007669"/>
    <property type="project" value="InterPro"/>
</dbReference>
<evidence type="ECO:0000256" key="2">
    <source>
        <dbReference type="ARBA" id="ARBA00022741"/>
    </source>
</evidence>
<feature type="binding site" evidence="7">
    <location>
        <position position="221"/>
    </location>
    <ligand>
        <name>Mg(2+)</name>
        <dbReference type="ChEBI" id="CHEBI:18420"/>
    </ligand>
</feature>
<proteinExistence type="predicted"/>
<evidence type="ECO:0000313" key="8">
    <source>
        <dbReference type="EMBL" id="SGZ13517.1"/>
    </source>
</evidence>
<evidence type="ECO:0000256" key="7">
    <source>
        <dbReference type="PIRSR" id="PIRSR601019-2"/>
    </source>
</evidence>
<evidence type="ECO:0000256" key="6">
    <source>
        <dbReference type="PIRSR" id="PIRSR601019-1"/>
    </source>
</evidence>
<dbReference type="SMART" id="SM00275">
    <property type="entry name" value="G_alpha"/>
    <property type="match status" value="1"/>
</dbReference>
<organism evidence="8 9">
    <name type="scientific">Microbotryum silenes-dioicae</name>
    <dbReference type="NCBI Taxonomy" id="796604"/>
    <lineage>
        <taxon>Eukaryota</taxon>
        <taxon>Fungi</taxon>
        <taxon>Dikarya</taxon>
        <taxon>Basidiomycota</taxon>
        <taxon>Pucciniomycotina</taxon>
        <taxon>Microbotryomycetes</taxon>
        <taxon>Microbotryales</taxon>
        <taxon>Microbotryaceae</taxon>
        <taxon>Microbotryum</taxon>
    </lineage>
</organism>
<dbReference type="GO" id="GO:0005525">
    <property type="term" value="F:GTP binding"/>
    <property type="evidence" value="ECO:0007669"/>
    <property type="project" value="UniProtKB-KW"/>
</dbReference>
<dbReference type="InterPro" id="IPR027417">
    <property type="entry name" value="P-loop_NTPase"/>
</dbReference>
<keyword evidence="4 6" id="KW-0342">GTP-binding</keyword>
<dbReference type="FunFam" id="3.40.50.300:FF:002307">
    <property type="entry name" value="Guanine nucleotide-binding protein G(k) subunit alpha"/>
    <property type="match status" value="1"/>
</dbReference>
<protein>
    <submittedName>
        <fullName evidence="8">BQ5605_C028g10574 protein</fullName>
    </submittedName>
</protein>
<dbReference type="GO" id="GO:0003924">
    <property type="term" value="F:GTPase activity"/>
    <property type="evidence" value="ECO:0007669"/>
    <property type="project" value="InterPro"/>
</dbReference>
<dbReference type="GO" id="GO:0001664">
    <property type="term" value="F:G protein-coupled receptor binding"/>
    <property type="evidence" value="ECO:0007669"/>
    <property type="project" value="TreeGrafter"/>
</dbReference>
<dbReference type="GO" id="GO:0046872">
    <property type="term" value="F:metal ion binding"/>
    <property type="evidence" value="ECO:0007669"/>
    <property type="project" value="UniProtKB-KW"/>
</dbReference>
<dbReference type="Pfam" id="PF00503">
    <property type="entry name" value="G-alpha"/>
    <property type="match status" value="1"/>
</dbReference>
<sequence length="396" mass="44810">MGCNFSRYGGDGNGNGVGIVSGRRTTDLKVHQDIEANLRRERQMMNKEIKLLLLGAGESGKSTVVKVSRIYRETFTPSERSAFREVVYTNTIQSMEVGNDLSFQAYGSERRDSGTLCPPQAVLHGFQQLSFDLPLELQESSSVILQLDQDDVHWQDGDLYPSVARAIETLWSHPAVQRVVALGQEYQLNDSAPYFFDAIGRIGRRGYVPSDQDILRTRVRSTGIVEERFTVRGYQLRVLDVGGQRSERKKWIHCFEDVKVLLFVVAISEYDQTLREDNEVNRITESRTLFESIVNSIWFRESCFVLLLNKCDLFESKFKSGTAPFSQAFPGYTGSDTDVSAAKEYLRKVFIGLDKRKNQQIYTHFSTATDTSQVKVVMAAVFDSVLNQTLQEVGLL</sequence>
<dbReference type="SUPFAM" id="SSF52540">
    <property type="entry name" value="P-loop containing nucleoside triphosphate hydrolases"/>
    <property type="match status" value="1"/>
</dbReference>
<dbReference type="Proteomes" id="UP000249464">
    <property type="component" value="Unassembled WGS sequence"/>
</dbReference>
<accession>A0A2X0N4Y4</accession>
<dbReference type="EMBL" id="FQNC01000080">
    <property type="protein sequence ID" value="SGZ13517.1"/>
    <property type="molecule type" value="Genomic_DNA"/>
</dbReference>
<keyword evidence="9" id="KW-1185">Reference proteome</keyword>
<dbReference type="PANTHER" id="PTHR10218:SF302">
    <property type="entry name" value="GUANINE NUCLEOTIDE-BINDING PROTEIN ALPHA-5 SUBUNIT"/>
    <property type="match status" value="1"/>
</dbReference>
<keyword evidence="5" id="KW-0807">Transducer</keyword>
<evidence type="ECO:0000313" key="9">
    <source>
        <dbReference type="Proteomes" id="UP000249464"/>
    </source>
</evidence>
<dbReference type="SUPFAM" id="SSF47895">
    <property type="entry name" value="Transducin (alpha subunit), insertion domain"/>
    <property type="match status" value="1"/>
</dbReference>
<feature type="binding site" evidence="6">
    <location>
        <begin position="309"/>
        <end position="312"/>
    </location>
    <ligand>
        <name>GTP</name>
        <dbReference type="ChEBI" id="CHEBI:37565"/>
    </ligand>
</feature>
<reference evidence="8 9" key="1">
    <citation type="submission" date="2016-11" db="EMBL/GenBank/DDBJ databases">
        <authorList>
            <person name="Jaros S."/>
            <person name="Januszkiewicz K."/>
            <person name="Wedrychowicz H."/>
        </authorList>
    </citation>
    <scope>NUCLEOTIDE SEQUENCE [LARGE SCALE GENOMIC DNA]</scope>
</reference>
<feature type="binding site" evidence="6">
    <location>
        <position position="368"/>
    </location>
    <ligand>
        <name>GTP</name>
        <dbReference type="ChEBI" id="CHEBI:37565"/>
    </ligand>
</feature>
<evidence type="ECO:0000256" key="1">
    <source>
        <dbReference type="ARBA" id="ARBA00022723"/>
    </source>
</evidence>
<keyword evidence="3 7" id="KW-0460">Magnesium</keyword>
<name>A0A2X0N4Y4_9BASI</name>
<keyword evidence="1 7" id="KW-0479">Metal-binding</keyword>
<keyword evidence="2 6" id="KW-0547">Nucleotide-binding</keyword>
<dbReference type="Gene3D" id="1.10.400.10">
    <property type="entry name" value="GI Alpha 1, domain 2-like"/>
    <property type="match status" value="1"/>
</dbReference>
<dbReference type="CDD" id="cd00066">
    <property type="entry name" value="G-alpha"/>
    <property type="match status" value="1"/>
</dbReference>
<feature type="binding site" evidence="6">
    <location>
        <begin position="58"/>
        <end position="63"/>
    </location>
    <ligand>
        <name>GTP</name>
        <dbReference type="ChEBI" id="CHEBI:37565"/>
    </ligand>
</feature>
<dbReference type="GO" id="GO:0005834">
    <property type="term" value="C:heterotrimeric G-protein complex"/>
    <property type="evidence" value="ECO:0007669"/>
    <property type="project" value="TreeGrafter"/>
</dbReference>
<evidence type="ECO:0000256" key="4">
    <source>
        <dbReference type="ARBA" id="ARBA00023134"/>
    </source>
</evidence>
<dbReference type="Gene3D" id="3.40.50.300">
    <property type="entry name" value="P-loop containing nucleotide triphosphate hydrolases"/>
    <property type="match status" value="1"/>
</dbReference>
<dbReference type="AlphaFoldDB" id="A0A2X0N4Y4"/>
<evidence type="ECO:0000256" key="3">
    <source>
        <dbReference type="ARBA" id="ARBA00022842"/>
    </source>
</evidence>
<dbReference type="PANTHER" id="PTHR10218">
    <property type="entry name" value="GTP-BINDING PROTEIN ALPHA SUBUNIT"/>
    <property type="match status" value="1"/>
</dbReference>
<feature type="binding site" evidence="6">
    <location>
        <begin position="240"/>
        <end position="244"/>
    </location>
    <ligand>
        <name>GTP</name>
        <dbReference type="ChEBI" id="CHEBI:37565"/>
    </ligand>
</feature>